<comment type="caution">
    <text evidence="2">The sequence shown here is derived from an EMBL/GenBank/DDBJ whole genome shotgun (WGS) entry which is preliminary data.</text>
</comment>
<feature type="region of interest" description="Disordered" evidence="1">
    <location>
        <begin position="1"/>
        <end position="82"/>
    </location>
</feature>
<name>A0A4Z2E2Y5_9TELE</name>
<feature type="compositionally biased region" description="Low complexity" evidence="1">
    <location>
        <begin position="47"/>
        <end position="69"/>
    </location>
</feature>
<evidence type="ECO:0000256" key="1">
    <source>
        <dbReference type="SAM" id="MobiDB-lite"/>
    </source>
</evidence>
<accession>A0A4Z2E2Y5</accession>
<reference evidence="2 3" key="1">
    <citation type="submission" date="2019-03" db="EMBL/GenBank/DDBJ databases">
        <title>First draft genome of Liparis tanakae, snailfish: a comprehensive survey of snailfish specific genes.</title>
        <authorList>
            <person name="Kim W."/>
            <person name="Song I."/>
            <person name="Jeong J.-H."/>
            <person name="Kim D."/>
            <person name="Kim S."/>
            <person name="Ryu S."/>
            <person name="Song J.Y."/>
            <person name="Lee S.K."/>
        </authorList>
    </citation>
    <scope>NUCLEOTIDE SEQUENCE [LARGE SCALE GENOMIC DNA]</scope>
    <source>
        <tissue evidence="2">Muscle</tissue>
    </source>
</reference>
<dbReference type="EMBL" id="SRLO01020113">
    <property type="protein sequence ID" value="TNN23024.1"/>
    <property type="molecule type" value="Genomic_DNA"/>
</dbReference>
<feature type="compositionally biased region" description="Pro residues" evidence="1">
    <location>
        <begin position="1"/>
        <end position="13"/>
    </location>
</feature>
<keyword evidence="3" id="KW-1185">Reference proteome</keyword>
<sequence length="82" mass="8149">MNGFSPIPPPTPGPDGSLSPGGRRGRCDLRGAGPELVGREPEGRGGSVSSVSSVSSISSISSVSSISSITGALDIQQDVGWP</sequence>
<organism evidence="2 3">
    <name type="scientific">Liparis tanakae</name>
    <name type="common">Tanaka's snailfish</name>
    <dbReference type="NCBI Taxonomy" id="230148"/>
    <lineage>
        <taxon>Eukaryota</taxon>
        <taxon>Metazoa</taxon>
        <taxon>Chordata</taxon>
        <taxon>Craniata</taxon>
        <taxon>Vertebrata</taxon>
        <taxon>Euteleostomi</taxon>
        <taxon>Actinopterygii</taxon>
        <taxon>Neopterygii</taxon>
        <taxon>Teleostei</taxon>
        <taxon>Neoteleostei</taxon>
        <taxon>Acanthomorphata</taxon>
        <taxon>Eupercaria</taxon>
        <taxon>Perciformes</taxon>
        <taxon>Cottioidei</taxon>
        <taxon>Cottales</taxon>
        <taxon>Liparidae</taxon>
        <taxon>Liparis</taxon>
    </lineage>
</organism>
<evidence type="ECO:0000313" key="2">
    <source>
        <dbReference type="EMBL" id="TNN23024.1"/>
    </source>
</evidence>
<dbReference type="Proteomes" id="UP000314294">
    <property type="component" value="Unassembled WGS sequence"/>
</dbReference>
<evidence type="ECO:0000313" key="3">
    <source>
        <dbReference type="Proteomes" id="UP000314294"/>
    </source>
</evidence>
<dbReference type="AlphaFoldDB" id="A0A4Z2E2Y5"/>
<proteinExistence type="predicted"/>
<gene>
    <name evidence="2" type="ORF">EYF80_066858</name>
</gene>
<protein>
    <submittedName>
        <fullName evidence="2">Uncharacterized protein</fullName>
    </submittedName>
</protein>